<evidence type="ECO:0008006" key="4">
    <source>
        <dbReference type="Google" id="ProtNLM"/>
    </source>
</evidence>
<sequence length="144" mass="16761">MKKLLAKHFKSLRSILRIALPFALLACLVTPLFGYLVHWAPADEALSRYKDETALLVGGRYRSYMASSNQKRTTSVYRERVYVLFPSMLREPKTVTVSQKNDEPYRVSEEKNGVFKLLAMYGLILFGTWWFWLRKPAKTEPSQH</sequence>
<evidence type="ECO:0000256" key="1">
    <source>
        <dbReference type="SAM" id="Phobius"/>
    </source>
</evidence>
<gene>
    <name evidence="2" type="ORF">NX786_26860</name>
</gene>
<evidence type="ECO:0000313" key="2">
    <source>
        <dbReference type="EMBL" id="MCS0632961.1"/>
    </source>
</evidence>
<dbReference type="Proteomes" id="UP001165263">
    <property type="component" value="Unassembled WGS sequence"/>
</dbReference>
<comment type="caution">
    <text evidence="2">The sequence shown here is derived from an EMBL/GenBank/DDBJ whole genome shotgun (WGS) entry which is preliminary data.</text>
</comment>
<reference evidence="2" key="1">
    <citation type="submission" date="2022-08" db="EMBL/GenBank/DDBJ databases">
        <title>Reclassification of Massilia species as members of the genera Telluria, Duganella, Pseudoduganella, Mokoshia gen. nov. and Zemynaea gen. nov. using orthogonal and non-orthogonal genome-based approaches.</title>
        <authorList>
            <person name="Bowman J.P."/>
        </authorList>
    </citation>
    <scope>NUCLEOTIDE SEQUENCE</scope>
    <source>
        <strain evidence="2">LMG 11547</strain>
    </source>
</reference>
<keyword evidence="3" id="KW-1185">Reference proteome</keyword>
<protein>
    <recommendedName>
        <fullName evidence="4">DUF3592 domain-containing protein</fullName>
    </recommendedName>
</protein>
<dbReference type="EMBL" id="JANUHC010000011">
    <property type="protein sequence ID" value="MCS0632961.1"/>
    <property type="molecule type" value="Genomic_DNA"/>
</dbReference>
<name>A0ABT2C6J7_9BURK</name>
<dbReference type="RefSeq" id="WP_259451957.1">
    <property type="nucleotide sequence ID" value="NZ_CP119520.1"/>
</dbReference>
<keyword evidence="1" id="KW-1133">Transmembrane helix</keyword>
<feature type="transmembrane region" description="Helical" evidence="1">
    <location>
        <begin position="114"/>
        <end position="133"/>
    </location>
</feature>
<organism evidence="2 3">
    <name type="scientific">Telluria mixta</name>
    <dbReference type="NCBI Taxonomy" id="34071"/>
    <lineage>
        <taxon>Bacteria</taxon>
        <taxon>Pseudomonadati</taxon>
        <taxon>Pseudomonadota</taxon>
        <taxon>Betaproteobacteria</taxon>
        <taxon>Burkholderiales</taxon>
        <taxon>Oxalobacteraceae</taxon>
        <taxon>Telluria group</taxon>
        <taxon>Telluria</taxon>
    </lineage>
</organism>
<proteinExistence type="predicted"/>
<keyword evidence="1" id="KW-0472">Membrane</keyword>
<keyword evidence="1" id="KW-0812">Transmembrane</keyword>
<accession>A0ABT2C6J7</accession>
<evidence type="ECO:0000313" key="3">
    <source>
        <dbReference type="Proteomes" id="UP001165263"/>
    </source>
</evidence>